<evidence type="ECO:0000256" key="1">
    <source>
        <dbReference type="SAM" id="MobiDB-lite"/>
    </source>
</evidence>
<sequence>MHPMVWKILSGALLVCVLVQQFGRSESAWRRPLFKSEVDDLSLQAECQNSPTGPPASTVSKWSYEWERDGNSHGLNTEQCNSAFPELFREVERATEYWKDRGVSESDIELFGGNHGGLRVLIHDQQVRVIRTRGLYRDDFRHRINAVLQQIQRAMTAAEWANEPFPDMEFSVVVDDIAILPKDKLSALWAFTRSYGKTAHDSLFVIPDFHFYAAPPEAEGYPAQQAKARKHDSPIEQKIPQVVWRGVEWTNRDIRRPLLEVTNGQPWADVVSMDWNDRKSVMSMEDFCKYRFAVNTEGRAWSARLTHLLNCDGVVLVHDVEWIAHYYHLLDTEIDSAEGANCIHVERDFSNLKAKVEYYNNHTDEAQEIATRARKMFRERYTSPAATSCYWRNLMRAWSSIAFEPAIMEKMKGGKEKMRGISFEEFSLHINNVDYPYQKEKRRADIGRLKTKAEQSLNKPELSTETGHTEV</sequence>
<dbReference type="InterPro" id="IPR006598">
    <property type="entry name" value="CAP10"/>
</dbReference>
<feature type="domain" description="Glycosyl transferase CAP10" evidence="3">
    <location>
        <begin position="164"/>
        <end position="398"/>
    </location>
</feature>
<protein>
    <recommendedName>
        <fullName evidence="3">Glycosyl transferase CAP10 domain-containing protein</fullName>
    </recommendedName>
</protein>
<gene>
    <name evidence="4" type="ORF">RCC_02640</name>
</gene>
<dbReference type="OrthoDB" id="202415at2759"/>
<dbReference type="Proteomes" id="UP000225277">
    <property type="component" value="Unassembled WGS sequence"/>
</dbReference>
<dbReference type="SMART" id="SM00672">
    <property type="entry name" value="CAP10"/>
    <property type="match status" value="1"/>
</dbReference>
<organism evidence="4 5">
    <name type="scientific">Ramularia collo-cygni</name>
    <dbReference type="NCBI Taxonomy" id="112498"/>
    <lineage>
        <taxon>Eukaryota</taxon>
        <taxon>Fungi</taxon>
        <taxon>Dikarya</taxon>
        <taxon>Ascomycota</taxon>
        <taxon>Pezizomycotina</taxon>
        <taxon>Dothideomycetes</taxon>
        <taxon>Dothideomycetidae</taxon>
        <taxon>Mycosphaerellales</taxon>
        <taxon>Mycosphaerellaceae</taxon>
        <taxon>Ramularia</taxon>
    </lineage>
</organism>
<reference evidence="4 5" key="1">
    <citation type="submission" date="2016-03" db="EMBL/GenBank/DDBJ databases">
        <authorList>
            <person name="Ploux O."/>
        </authorList>
    </citation>
    <scope>NUCLEOTIDE SEQUENCE [LARGE SCALE GENOMIC DNA]</scope>
    <source>
        <strain evidence="4 5">URUG2</strain>
    </source>
</reference>
<evidence type="ECO:0000259" key="3">
    <source>
        <dbReference type="SMART" id="SM00672"/>
    </source>
</evidence>
<dbReference type="EMBL" id="FJUY01000003">
    <property type="protein sequence ID" value="CZT16806.1"/>
    <property type="molecule type" value="Genomic_DNA"/>
</dbReference>
<feature type="chain" id="PRO_5013891454" description="Glycosyl transferase CAP10 domain-containing protein" evidence="2">
    <location>
        <begin position="28"/>
        <end position="471"/>
    </location>
</feature>
<dbReference type="InterPro" id="IPR051091">
    <property type="entry name" value="O-Glucosyltr/Glycosyltrsf_90"/>
</dbReference>
<proteinExistence type="predicted"/>
<dbReference type="GeneID" id="35597854"/>
<dbReference type="Pfam" id="PF05686">
    <property type="entry name" value="Glyco_transf_90"/>
    <property type="match status" value="1"/>
</dbReference>
<evidence type="ECO:0000313" key="5">
    <source>
        <dbReference type="Proteomes" id="UP000225277"/>
    </source>
</evidence>
<evidence type="ECO:0000256" key="2">
    <source>
        <dbReference type="SAM" id="SignalP"/>
    </source>
</evidence>
<keyword evidence="2" id="KW-0732">Signal</keyword>
<accession>A0A2D3UZW1</accession>
<feature type="signal peptide" evidence="2">
    <location>
        <begin position="1"/>
        <end position="27"/>
    </location>
</feature>
<feature type="region of interest" description="Disordered" evidence="1">
    <location>
        <begin position="448"/>
        <end position="471"/>
    </location>
</feature>
<keyword evidence="5" id="KW-1185">Reference proteome</keyword>
<feature type="compositionally biased region" description="Polar residues" evidence="1">
    <location>
        <begin position="454"/>
        <end position="471"/>
    </location>
</feature>
<dbReference type="RefSeq" id="XP_023623699.1">
    <property type="nucleotide sequence ID" value="XM_023767931.1"/>
</dbReference>
<dbReference type="PANTHER" id="PTHR12203">
    <property type="entry name" value="KDEL LYS-ASP-GLU-LEU CONTAINING - RELATED"/>
    <property type="match status" value="1"/>
</dbReference>
<dbReference type="AlphaFoldDB" id="A0A2D3UZW1"/>
<name>A0A2D3UZW1_9PEZI</name>
<dbReference type="PANTHER" id="PTHR12203:SF107">
    <property type="entry name" value="GLYCOSYL TRANSFERASE CAP10 DOMAIN-CONTAINING PROTEIN"/>
    <property type="match status" value="1"/>
</dbReference>
<evidence type="ECO:0000313" key="4">
    <source>
        <dbReference type="EMBL" id="CZT16806.1"/>
    </source>
</evidence>